<organism evidence="1 2">
    <name type="scientific">Halothermothrix orenii (strain H 168 / OCM 544 / DSM 9562)</name>
    <dbReference type="NCBI Taxonomy" id="373903"/>
    <lineage>
        <taxon>Bacteria</taxon>
        <taxon>Bacillati</taxon>
        <taxon>Bacillota</taxon>
        <taxon>Clostridia</taxon>
        <taxon>Halanaerobiales</taxon>
        <taxon>Halothermotrichaceae</taxon>
        <taxon>Halothermothrix</taxon>
    </lineage>
</organism>
<protein>
    <submittedName>
        <fullName evidence="1">Uncharacterized protein</fullName>
    </submittedName>
</protein>
<proteinExistence type="predicted"/>
<dbReference type="Proteomes" id="UP000000719">
    <property type="component" value="Chromosome"/>
</dbReference>
<evidence type="ECO:0000313" key="1">
    <source>
        <dbReference type="EMBL" id="ACL70674.1"/>
    </source>
</evidence>
<reference evidence="1 2" key="1">
    <citation type="journal article" date="2009" name="PLoS ONE">
        <title>Genome analysis of the anaerobic thermohalophilic bacterium Halothermothrix orenii.</title>
        <authorList>
            <person name="Mavromatis K."/>
            <person name="Ivanova N."/>
            <person name="Anderson I."/>
            <person name="Lykidis A."/>
            <person name="Hooper S.D."/>
            <person name="Sun H."/>
            <person name="Kunin V."/>
            <person name="Lapidus A."/>
            <person name="Hugenholtz P."/>
            <person name="Patel B."/>
            <person name="Kyrpides N.C."/>
        </authorList>
    </citation>
    <scope>NUCLEOTIDE SEQUENCE [LARGE SCALE GENOMIC DNA]</scope>
    <source>
        <strain evidence="2">H 168 / OCM 544 / DSM 9562</strain>
    </source>
</reference>
<dbReference type="HOGENOM" id="CLU_406975_0_0_9"/>
<dbReference type="OrthoDB" id="28717at2"/>
<dbReference type="EMBL" id="CP001098">
    <property type="protein sequence ID" value="ACL70674.1"/>
    <property type="molecule type" value="Genomic_DNA"/>
</dbReference>
<dbReference type="AlphaFoldDB" id="B8CZF5"/>
<dbReference type="KEGG" id="hor:Hore_19270"/>
<accession>B8CZF5</accession>
<sequence length="675" mass="77167">MVRSLIKLILISILFFTAAVSGQAIPGYNMYYSGTIKYGVVYDKGSRDYLPEYRLYVYGCPVTGLYVAGYLDNNGEIIDGLYSSYSNGNFKGELGDITLDKFGGSFIQFNQQQRGGYFSFSIPGRFEMGAAAARIEGINEEETLTGNGTSGPYYLSYTPVIPGSESVERGGVILKEDEYELDYLTGRITFKEPLKRYEEAKVSYMYQPTGGYFERFFKGLLLSGTYKNWETKLNVFQFEDQPLSNPGEINLIPGSQLAGVLNIDYKNDYLEFINEIDMSKIRGQRDSEDIAYEGRIKVGSPLNYLEYGRIYRGPDFINSLESFEADPLSLQSLEGRWQVNPRIYITGEIEYSHDNPGNDPGKITGFESLKSLKGYWQQGPFSYVILHFQHKDRGDDLVYLPTGEDIKTFSVTYSYHNNNSWVLSIKRGKLLKKSQSARFLNHYFNELESSLDWTHDMVETGLNLDLKYVEPLLPEAFPDRLDYTIKYDLAYLFSCGRVSIGGMELSEPDYTLHLQELSLKKYIKDDWLVRLKWEREREEYPGGDGGPENKVRGMAVYYGPVMVNTMLESDFNGKKRRGWLKLTKGQGELTFNYNENSEFIEKNITGKIDITSKIKYQQGLTRKVFKENGPNNNSTSLKTVIRFNDTIKLNFSLESPLPVNDFKDSVIRLELILDI</sequence>
<keyword evidence="2" id="KW-1185">Reference proteome</keyword>
<evidence type="ECO:0000313" key="2">
    <source>
        <dbReference type="Proteomes" id="UP000000719"/>
    </source>
</evidence>
<dbReference type="RefSeq" id="WP_015923643.1">
    <property type="nucleotide sequence ID" value="NC_011899.1"/>
</dbReference>
<name>B8CZF5_HALOH</name>
<gene>
    <name evidence="1" type="ordered locus">Hore_19270</name>
</gene>